<dbReference type="Gene3D" id="2.120.10.30">
    <property type="entry name" value="TolB, C-terminal domain"/>
    <property type="match status" value="1"/>
</dbReference>
<proteinExistence type="predicted"/>
<dbReference type="EMBL" id="PYSW02000075">
    <property type="protein sequence ID" value="KAG2370878.1"/>
    <property type="molecule type" value="Genomic_DNA"/>
</dbReference>
<evidence type="ECO:0000313" key="3">
    <source>
        <dbReference type="Proteomes" id="UP000816034"/>
    </source>
</evidence>
<dbReference type="Proteomes" id="UP000816034">
    <property type="component" value="Unassembled WGS sequence"/>
</dbReference>
<reference evidence="2 3" key="1">
    <citation type="journal article" date="2018" name="BMC Genomics">
        <title>The genome of Naegleria lovaniensis, the basis for a comparative approach to unravel pathogenicity factors of the human pathogenic amoeba N. fowleri.</title>
        <authorList>
            <person name="Liechti N."/>
            <person name="Schurch N."/>
            <person name="Bruggmann R."/>
            <person name="Wittwer M."/>
        </authorList>
    </citation>
    <scope>NUCLEOTIDE SEQUENCE [LARGE SCALE GENOMIC DNA]</scope>
    <source>
        <strain evidence="2 3">ATCC 30569</strain>
    </source>
</reference>
<dbReference type="Pfam" id="PF01436">
    <property type="entry name" value="NHL"/>
    <property type="match status" value="1"/>
</dbReference>
<gene>
    <name evidence="2" type="ORF">C9374_013753</name>
</gene>
<dbReference type="AlphaFoldDB" id="A0AA88GBD9"/>
<comment type="caution">
    <text evidence="2">The sequence shown here is derived from an EMBL/GenBank/DDBJ whole genome shotgun (WGS) entry which is preliminary data.</text>
</comment>
<dbReference type="InterPro" id="IPR011042">
    <property type="entry name" value="6-blade_b-propeller_TolB-like"/>
</dbReference>
<sequence>MQVLLQLVDFIHHQNQQYENVEKDVTSFREATSSSPSEHYIFTLMEWLKCKFNNQQFKTFIPKAFNYSSFQNEGILLFEEHEEPLCIALSYRRWNCLFVSCYLNNNIDNDHDEELDVIYAYDLDVLDHHFEHHSESLPTQSTNSRIIEKCLPSKFQIQLPKYPSRFCLNETEEFIIVVCSEYLLCKIHIETRTIVWQVDFTSTYNVSVIVHVCMDMGNTFSPTFMNSRMSRTNSIYVTGRNEMFEVDFENGSVKRTIDFAYGAGSTFDLNGNLLVPKTFEHAIVTLDITTNEIIQHISGIHELCLPTHLCIDVVNGNIIASVPGWHGIVVLSSSISLENPNQLLAFKGDLNGYYTRNRLEGFYEPNSLCLNAKNGKLFIVDYGNYCVKIFK</sequence>
<name>A0AA88GBD9_NAELO</name>
<dbReference type="GeneID" id="68106206"/>
<evidence type="ECO:0000256" key="1">
    <source>
        <dbReference type="ARBA" id="ARBA00022737"/>
    </source>
</evidence>
<organism evidence="2 3">
    <name type="scientific">Naegleria lovaniensis</name>
    <name type="common">Amoeba</name>
    <dbReference type="NCBI Taxonomy" id="51637"/>
    <lineage>
        <taxon>Eukaryota</taxon>
        <taxon>Discoba</taxon>
        <taxon>Heterolobosea</taxon>
        <taxon>Tetramitia</taxon>
        <taxon>Eutetramitia</taxon>
        <taxon>Vahlkampfiidae</taxon>
        <taxon>Naegleria</taxon>
    </lineage>
</organism>
<evidence type="ECO:0000313" key="2">
    <source>
        <dbReference type="EMBL" id="KAG2370878.1"/>
    </source>
</evidence>
<accession>A0AA88GBD9</accession>
<dbReference type="InterPro" id="IPR001258">
    <property type="entry name" value="NHL_repeat"/>
</dbReference>
<keyword evidence="1" id="KW-0677">Repeat</keyword>
<dbReference type="SUPFAM" id="SSF63825">
    <property type="entry name" value="YWTD domain"/>
    <property type="match status" value="1"/>
</dbReference>
<dbReference type="RefSeq" id="XP_044541742.1">
    <property type="nucleotide sequence ID" value="XM_044689664.1"/>
</dbReference>
<keyword evidence="3" id="KW-1185">Reference proteome</keyword>
<protein>
    <submittedName>
        <fullName evidence="2">Uncharacterized protein</fullName>
    </submittedName>
</protein>